<dbReference type="AlphaFoldDB" id="A0A9D2KI14"/>
<protein>
    <submittedName>
        <fullName evidence="4">NUDIX domain-containing protein</fullName>
    </submittedName>
</protein>
<name>A0A9D2KI14_9MICO</name>
<evidence type="ECO:0000313" key="4">
    <source>
        <dbReference type="EMBL" id="HJA03828.1"/>
    </source>
</evidence>
<feature type="domain" description="Nudix hydrolase" evidence="3">
    <location>
        <begin position="27"/>
        <end position="155"/>
    </location>
</feature>
<dbReference type="PANTHER" id="PTHR43046">
    <property type="entry name" value="GDP-MANNOSE MANNOSYL HYDROLASE"/>
    <property type="match status" value="1"/>
</dbReference>
<dbReference type="InterPro" id="IPR000086">
    <property type="entry name" value="NUDIX_hydrolase_dom"/>
</dbReference>
<dbReference type="EMBL" id="DXAM01000045">
    <property type="protein sequence ID" value="HJA03828.1"/>
    <property type="molecule type" value="Genomic_DNA"/>
</dbReference>
<reference evidence="4" key="2">
    <citation type="submission" date="2021-04" db="EMBL/GenBank/DDBJ databases">
        <authorList>
            <person name="Gilroy R."/>
        </authorList>
    </citation>
    <scope>NUCLEOTIDE SEQUENCE</scope>
    <source>
        <strain evidence="4">ChiHjej8B7-3636</strain>
    </source>
</reference>
<evidence type="ECO:0000259" key="3">
    <source>
        <dbReference type="PROSITE" id="PS51462"/>
    </source>
</evidence>
<proteinExistence type="predicted"/>
<dbReference type="Pfam" id="PF00293">
    <property type="entry name" value="NUDIX"/>
    <property type="match status" value="1"/>
</dbReference>
<evidence type="ECO:0000256" key="1">
    <source>
        <dbReference type="ARBA" id="ARBA00001946"/>
    </source>
</evidence>
<dbReference type="PANTHER" id="PTHR43046:SF2">
    <property type="entry name" value="8-OXO-DGTP DIPHOSPHATASE-RELATED"/>
    <property type="match status" value="1"/>
</dbReference>
<dbReference type="InterPro" id="IPR015797">
    <property type="entry name" value="NUDIX_hydrolase-like_dom_sf"/>
</dbReference>
<dbReference type="Proteomes" id="UP000824220">
    <property type="component" value="Unassembled WGS sequence"/>
</dbReference>
<gene>
    <name evidence="4" type="ORF">H9800_03080</name>
</gene>
<dbReference type="GO" id="GO:0016787">
    <property type="term" value="F:hydrolase activity"/>
    <property type="evidence" value="ECO:0007669"/>
    <property type="project" value="UniProtKB-KW"/>
</dbReference>
<dbReference type="Gene3D" id="3.90.79.10">
    <property type="entry name" value="Nucleoside Triphosphate Pyrophosphohydrolase"/>
    <property type="match status" value="1"/>
</dbReference>
<evidence type="ECO:0000313" key="5">
    <source>
        <dbReference type="Proteomes" id="UP000824220"/>
    </source>
</evidence>
<sequence>MTSPFPARPHHPGDGWVTGANGAKYWGVYGAAGLLAYDRGRGVLLQHRVEWSHFGGTWALPGGALYDAGETPMEGAIREAQEEAGVPNGAISPRAEHVFDVGVWRYTTVIADVVDPFEPVISDPESLELRWVPVDEVDSYPLHPGFAATWPTVREALEVRPVVLVDAANVVGSTPDGWWKDRPGATERLLARLAALSDVPAGDLGLGLDVWQPVFAVVVEGQARDVEAGPLPVFRAEGSGDDEIVLRAEQLIAEGSRVFAVTSDRELRRRLEQLGAEVRGATWLRDRLPTADAMAPVLEGASWIGMGATGFFGKP</sequence>
<dbReference type="PROSITE" id="PS51462">
    <property type="entry name" value="NUDIX"/>
    <property type="match status" value="1"/>
</dbReference>
<dbReference type="SUPFAM" id="SSF55811">
    <property type="entry name" value="Nudix"/>
    <property type="match status" value="1"/>
</dbReference>
<comment type="cofactor">
    <cofactor evidence="1">
        <name>Mg(2+)</name>
        <dbReference type="ChEBI" id="CHEBI:18420"/>
    </cofactor>
</comment>
<dbReference type="CDD" id="cd18877">
    <property type="entry name" value="NUDIX_Hydrolase"/>
    <property type="match status" value="1"/>
</dbReference>
<evidence type="ECO:0000256" key="2">
    <source>
        <dbReference type="ARBA" id="ARBA00022801"/>
    </source>
</evidence>
<accession>A0A9D2KI14</accession>
<organism evidence="4 5">
    <name type="scientific">Candidatus Microbacterium stercoravium</name>
    <dbReference type="NCBI Taxonomy" id="2838697"/>
    <lineage>
        <taxon>Bacteria</taxon>
        <taxon>Bacillati</taxon>
        <taxon>Actinomycetota</taxon>
        <taxon>Actinomycetes</taxon>
        <taxon>Micrococcales</taxon>
        <taxon>Microbacteriaceae</taxon>
        <taxon>Microbacterium</taxon>
    </lineage>
</organism>
<comment type="caution">
    <text evidence="4">The sequence shown here is derived from an EMBL/GenBank/DDBJ whole genome shotgun (WGS) entry which is preliminary data.</text>
</comment>
<reference evidence="4" key="1">
    <citation type="journal article" date="2021" name="PeerJ">
        <title>Extensive microbial diversity within the chicken gut microbiome revealed by metagenomics and culture.</title>
        <authorList>
            <person name="Gilroy R."/>
            <person name="Ravi A."/>
            <person name="Getino M."/>
            <person name="Pursley I."/>
            <person name="Horton D.L."/>
            <person name="Alikhan N.F."/>
            <person name="Baker D."/>
            <person name="Gharbi K."/>
            <person name="Hall N."/>
            <person name="Watson M."/>
            <person name="Adriaenssens E.M."/>
            <person name="Foster-Nyarko E."/>
            <person name="Jarju S."/>
            <person name="Secka A."/>
            <person name="Antonio M."/>
            <person name="Oren A."/>
            <person name="Chaudhuri R.R."/>
            <person name="La Ragione R."/>
            <person name="Hildebrand F."/>
            <person name="Pallen M.J."/>
        </authorList>
    </citation>
    <scope>NUCLEOTIDE SEQUENCE</scope>
    <source>
        <strain evidence="4">ChiHjej8B7-3636</strain>
    </source>
</reference>
<keyword evidence="2" id="KW-0378">Hydrolase</keyword>